<comment type="cofactor">
    <cofactor evidence="1">
        <name>[4Fe-4S] cluster</name>
        <dbReference type="ChEBI" id="CHEBI:49883"/>
    </cofactor>
</comment>
<keyword evidence="2" id="KW-0004">4Fe-4S</keyword>
<evidence type="ECO:0000256" key="5">
    <source>
        <dbReference type="ARBA" id="ARBA00022723"/>
    </source>
</evidence>
<dbReference type="GO" id="GO:0046872">
    <property type="term" value="F:metal ion binding"/>
    <property type="evidence" value="ECO:0007669"/>
    <property type="project" value="UniProtKB-KW"/>
</dbReference>
<dbReference type="RefSeq" id="WP_127695764.1">
    <property type="nucleotide sequence ID" value="NZ_SACQ01000010.1"/>
</dbReference>
<dbReference type="PANTHER" id="PTHR30352">
    <property type="entry name" value="PYRUVATE FORMATE-LYASE-ACTIVATING ENZYME"/>
    <property type="match status" value="1"/>
</dbReference>
<reference evidence="9 10" key="1">
    <citation type="submission" date="2019-01" db="EMBL/GenBank/DDBJ databases">
        <authorList>
            <person name="Chen W.-M."/>
        </authorList>
    </citation>
    <scope>NUCLEOTIDE SEQUENCE [LARGE SCALE GENOMIC DNA]</scope>
    <source>
        <strain evidence="9 10">HPM-16</strain>
    </source>
</reference>
<dbReference type="InterPro" id="IPR034457">
    <property type="entry name" value="Organic_radical-activating"/>
</dbReference>
<proteinExistence type="predicted"/>
<keyword evidence="10" id="KW-1185">Reference proteome</keyword>
<evidence type="ECO:0000256" key="3">
    <source>
        <dbReference type="ARBA" id="ARBA00022526"/>
    </source>
</evidence>
<dbReference type="GO" id="GO:0051539">
    <property type="term" value="F:4 iron, 4 sulfur cluster binding"/>
    <property type="evidence" value="ECO:0007669"/>
    <property type="project" value="UniProtKB-KW"/>
</dbReference>
<keyword evidence="5" id="KW-0479">Metal-binding</keyword>
<accession>A0A437Q4D4</accession>
<protein>
    <submittedName>
        <fullName evidence="9">Radical SAM protein</fullName>
    </submittedName>
</protein>
<dbReference type="Proteomes" id="UP000282818">
    <property type="component" value="Unassembled WGS sequence"/>
</dbReference>
<dbReference type="AlphaFoldDB" id="A0A437Q4D4"/>
<evidence type="ECO:0000256" key="6">
    <source>
        <dbReference type="ARBA" id="ARBA00023004"/>
    </source>
</evidence>
<dbReference type="InterPro" id="IPR007197">
    <property type="entry name" value="rSAM"/>
</dbReference>
<feature type="domain" description="Radical SAM core" evidence="8">
    <location>
        <begin position="29"/>
        <end position="180"/>
    </location>
</feature>
<keyword evidence="7" id="KW-0411">Iron-sulfur</keyword>
<dbReference type="PANTHER" id="PTHR30352:SF5">
    <property type="entry name" value="PYRUVATE FORMATE-LYASE 1-ACTIVATING ENZYME"/>
    <property type="match status" value="1"/>
</dbReference>
<evidence type="ECO:0000313" key="9">
    <source>
        <dbReference type="EMBL" id="RVU29365.1"/>
    </source>
</evidence>
<evidence type="ECO:0000256" key="4">
    <source>
        <dbReference type="ARBA" id="ARBA00022691"/>
    </source>
</evidence>
<dbReference type="SFLD" id="SFLDS00029">
    <property type="entry name" value="Radical_SAM"/>
    <property type="match status" value="1"/>
</dbReference>
<dbReference type="EMBL" id="SACQ01000010">
    <property type="protein sequence ID" value="RVU29365.1"/>
    <property type="molecule type" value="Genomic_DNA"/>
</dbReference>
<dbReference type="GO" id="GO:0006006">
    <property type="term" value="P:glucose metabolic process"/>
    <property type="evidence" value="ECO:0007669"/>
    <property type="project" value="UniProtKB-KW"/>
</dbReference>
<dbReference type="SUPFAM" id="SSF102114">
    <property type="entry name" value="Radical SAM enzymes"/>
    <property type="match status" value="1"/>
</dbReference>
<dbReference type="GO" id="GO:0003824">
    <property type="term" value="F:catalytic activity"/>
    <property type="evidence" value="ECO:0007669"/>
    <property type="project" value="InterPro"/>
</dbReference>
<evidence type="ECO:0000313" key="10">
    <source>
        <dbReference type="Proteomes" id="UP000282818"/>
    </source>
</evidence>
<organism evidence="9 10">
    <name type="scientific">Neptunomonas marina</name>
    <dbReference type="NCBI Taxonomy" id="1815562"/>
    <lineage>
        <taxon>Bacteria</taxon>
        <taxon>Pseudomonadati</taxon>
        <taxon>Pseudomonadota</taxon>
        <taxon>Gammaproteobacteria</taxon>
        <taxon>Oceanospirillales</taxon>
        <taxon>Oceanospirillaceae</taxon>
        <taxon>Neptunomonas</taxon>
    </lineage>
</organism>
<dbReference type="Pfam" id="PF04055">
    <property type="entry name" value="Radical_SAM"/>
    <property type="match status" value="1"/>
</dbReference>
<keyword evidence="3" id="KW-0119">Carbohydrate metabolism</keyword>
<comment type="caution">
    <text evidence="9">The sequence shown here is derived from an EMBL/GenBank/DDBJ whole genome shotgun (WGS) entry which is preliminary data.</text>
</comment>
<dbReference type="InterPro" id="IPR013785">
    <property type="entry name" value="Aldolase_TIM"/>
</dbReference>
<evidence type="ECO:0000256" key="1">
    <source>
        <dbReference type="ARBA" id="ARBA00001966"/>
    </source>
</evidence>
<dbReference type="InterPro" id="IPR058240">
    <property type="entry name" value="rSAM_sf"/>
</dbReference>
<dbReference type="CDD" id="cd01335">
    <property type="entry name" value="Radical_SAM"/>
    <property type="match status" value="1"/>
</dbReference>
<evidence type="ECO:0000259" key="8">
    <source>
        <dbReference type="Pfam" id="PF04055"/>
    </source>
</evidence>
<name>A0A437Q4D4_9GAMM</name>
<evidence type="ECO:0000256" key="2">
    <source>
        <dbReference type="ARBA" id="ARBA00022485"/>
    </source>
</evidence>
<evidence type="ECO:0000256" key="7">
    <source>
        <dbReference type="ARBA" id="ARBA00023014"/>
    </source>
</evidence>
<dbReference type="SFLD" id="SFLDG01111">
    <property type="entry name" value="Uncharacterised_Radical_SAM_Su"/>
    <property type="match status" value="1"/>
</dbReference>
<dbReference type="Gene3D" id="3.20.20.70">
    <property type="entry name" value="Aldolase class I"/>
    <property type="match status" value="1"/>
</dbReference>
<dbReference type="InterPro" id="IPR023821">
    <property type="entry name" value="rSAM_TatD-assoc"/>
</dbReference>
<keyword evidence="6" id="KW-0408">Iron</keyword>
<sequence length="213" mass="23287">MKARPNPTKRACQQQADILVYQIDNRLYINLTDRCTLACKFCPKHNGTTKVHDYQLALGSRPSPEDIIEKIGDPTAYEEIVFCGYGEPTLRLKALVSVANAVKAAGGKTRLNTDGLGNLFHKEDIIPLLSTCIDAVSVSLNAQNEYLYEKHCAPSLPHSYPAVLAFIERSASWIPDTTVTAIQGLEGIDIPSCARIAAERGAKFRSRALDVVG</sequence>
<keyword evidence="4" id="KW-0949">S-adenosyl-L-methionine</keyword>
<keyword evidence="3" id="KW-0313">Glucose metabolism</keyword>
<gene>
    <name evidence="9" type="ORF">EOE65_16470</name>
</gene>
<dbReference type="NCBIfam" id="TIGR04038">
    <property type="entry name" value="tatD_link_rSAM"/>
    <property type="match status" value="1"/>
</dbReference>